<evidence type="ECO:0000256" key="2">
    <source>
        <dbReference type="ARBA" id="ARBA00023125"/>
    </source>
</evidence>
<dbReference type="InterPro" id="IPR011991">
    <property type="entry name" value="ArsR-like_HTH"/>
</dbReference>
<feature type="domain" description="HTH arsR-type" evidence="4">
    <location>
        <begin position="6"/>
        <end position="100"/>
    </location>
</feature>
<dbReference type="GO" id="GO:0003677">
    <property type="term" value="F:DNA binding"/>
    <property type="evidence" value="ECO:0007669"/>
    <property type="project" value="UniProtKB-KW"/>
</dbReference>
<keyword evidence="6" id="KW-1185">Reference proteome</keyword>
<dbReference type="PANTHER" id="PTHR33154">
    <property type="entry name" value="TRANSCRIPTIONAL REGULATOR, ARSR FAMILY"/>
    <property type="match status" value="1"/>
</dbReference>
<evidence type="ECO:0000259" key="4">
    <source>
        <dbReference type="PROSITE" id="PS50987"/>
    </source>
</evidence>
<dbReference type="RefSeq" id="WP_150874516.1">
    <property type="nucleotide sequence ID" value="NZ_VTWS01000001.1"/>
</dbReference>
<sequence>MKQYQHPTIDQITLTGILHALSDPVRLNFVRSLDQYATEQRCGAIATPVAKSTMSHHLRVLREAGIIRTRTEGTQCLTSLRLGELDAKFPGVMDSVLKAADRSELTSTP</sequence>
<evidence type="ECO:0000256" key="3">
    <source>
        <dbReference type="ARBA" id="ARBA00023163"/>
    </source>
</evidence>
<dbReference type="InterPro" id="IPR051081">
    <property type="entry name" value="HTH_MetalResp_TranReg"/>
</dbReference>
<dbReference type="AlphaFoldDB" id="A0A5N1JLF3"/>
<keyword evidence="2" id="KW-0238">DNA-binding</keyword>
<dbReference type="InterPro" id="IPR001845">
    <property type="entry name" value="HTH_ArsR_DNA-bd_dom"/>
</dbReference>
<name>A0A5N1JLF3_9BACT</name>
<dbReference type="Gene3D" id="1.10.10.10">
    <property type="entry name" value="Winged helix-like DNA-binding domain superfamily/Winged helix DNA-binding domain"/>
    <property type="match status" value="1"/>
</dbReference>
<organism evidence="5 6">
    <name type="scientific">Larkinella humicola</name>
    <dbReference type="NCBI Taxonomy" id="2607654"/>
    <lineage>
        <taxon>Bacteria</taxon>
        <taxon>Pseudomonadati</taxon>
        <taxon>Bacteroidota</taxon>
        <taxon>Cytophagia</taxon>
        <taxon>Cytophagales</taxon>
        <taxon>Spirosomataceae</taxon>
        <taxon>Larkinella</taxon>
    </lineage>
</organism>
<dbReference type="GO" id="GO:0003700">
    <property type="term" value="F:DNA-binding transcription factor activity"/>
    <property type="evidence" value="ECO:0007669"/>
    <property type="project" value="InterPro"/>
</dbReference>
<dbReference type="InterPro" id="IPR036390">
    <property type="entry name" value="WH_DNA-bd_sf"/>
</dbReference>
<dbReference type="SUPFAM" id="SSF46785">
    <property type="entry name" value="Winged helix' DNA-binding domain"/>
    <property type="match status" value="1"/>
</dbReference>
<comment type="caution">
    <text evidence="5">The sequence shown here is derived from an EMBL/GenBank/DDBJ whole genome shotgun (WGS) entry which is preliminary data.</text>
</comment>
<dbReference type="Proteomes" id="UP000326344">
    <property type="component" value="Unassembled WGS sequence"/>
</dbReference>
<dbReference type="Pfam" id="PF12840">
    <property type="entry name" value="HTH_20"/>
    <property type="match status" value="1"/>
</dbReference>
<gene>
    <name evidence="5" type="ORF">F0P93_00970</name>
</gene>
<evidence type="ECO:0000256" key="1">
    <source>
        <dbReference type="ARBA" id="ARBA00023015"/>
    </source>
</evidence>
<reference evidence="5 6" key="1">
    <citation type="submission" date="2019-09" db="EMBL/GenBank/DDBJ databases">
        <title>Genome Sequence of Larkinella sp MA1.</title>
        <authorList>
            <person name="Srinivasan S."/>
        </authorList>
    </citation>
    <scope>NUCLEOTIDE SEQUENCE [LARGE SCALE GENOMIC DNA]</scope>
    <source>
        <strain evidence="5 6">MA1</strain>
    </source>
</reference>
<dbReference type="SMART" id="SM00418">
    <property type="entry name" value="HTH_ARSR"/>
    <property type="match status" value="1"/>
</dbReference>
<keyword evidence="1" id="KW-0805">Transcription regulation</keyword>
<evidence type="ECO:0000313" key="5">
    <source>
        <dbReference type="EMBL" id="KAA9356356.1"/>
    </source>
</evidence>
<dbReference type="PRINTS" id="PR00778">
    <property type="entry name" value="HTHARSR"/>
</dbReference>
<proteinExistence type="predicted"/>
<dbReference type="InterPro" id="IPR036388">
    <property type="entry name" value="WH-like_DNA-bd_sf"/>
</dbReference>
<evidence type="ECO:0000313" key="6">
    <source>
        <dbReference type="Proteomes" id="UP000326344"/>
    </source>
</evidence>
<protein>
    <submittedName>
        <fullName evidence="5">Helix-turn-helix transcriptional regulator</fullName>
    </submittedName>
</protein>
<dbReference type="PANTHER" id="PTHR33154:SF12">
    <property type="entry name" value="TRANSCRIPTIONAL REGULATORY PROTEIN"/>
    <property type="match status" value="1"/>
</dbReference>
<dbReference type="CDD" id="cd00090">
    <property type="entry name" value="HTH_ARSR"/>
    <property type="match status" value="1"/>
</dbReference>
<dbReference type="PROSITE" id="PS50987">
    <property type="entry name" value="HTH_ARSR_2"/>
    <property type="match status" value="1"/>
</dbReference>
<keyword evidence="3" id="KW-0804">Transcription</keyword>
<accession>A0A5N1JLF3</accession>
<dbReference type="EMBL" id="VTWS01000001">
    <property type="protein sequence ID" value="KAA9356356.1"/>
    <property type="molecule type" value="Genomic_DNA"/>
</dbReference>